<organism evidence="4 5">
    <name type="scientific">Desulfofundulus thermosubterraneus DSM 16057</name>
    <dbReference type="NCBI Taxonomy" id="1121432"/>
    <lineage>
        <taxon>Bacteria</taxon>
        <taxon>Bacillati</taxon>
        <taxon>Bacillota</taxon>
        <taxon>Clostridia</taxon>
        <taxon>Eubacteriales</taxon>
        <taxon>Peptococcaceae</taxon>
        <taxon>Desulfofundulus</taxon>
    </lineage>
</organism>
<evidence type="ECO:0000313" key="4">
    <source>
        <dbReference type="EMBL" id="SHJ71780.1"/>
    </source>
</evidence>
<dbReference type="PROSITE" id="PS51462">
    <property type="entry name" value="NUDIX"/>
    <property type="match status" value="1"/>
</dbReference>
<dbReference type="GO" id="GO:0005829">
    <property type="term" value="C:cytosol"/>
    <property type="evidence" value="ECO:0007669"/>
    <property type="project" value="TreeGrafter"/>
</dbReference>
<dbReference type="FunFam" id="3.90.79.10:FF:000024">
    <property type="entry name" value="ADP-ribose pyrophosphatase"/>
    <property type="match status" value="1"/>
</dbReference>
<dbReference type="InterPro" id="IPR015797">
    <property type="entry name" value="NUDIX_hydrolase-like_dom_sf"/>
</dbReference>
<dbReference type="AlphaFoldDB" id="A0A1M6LKS8"/>
<proteinExistence type="predicted"/>
<feature type="domain" description="Nudix hydrolase" evidence="3">
    <location>
        <begin position="42"/>
        <end position="170"/>
    </location>
</feature>
<reference evidence="5" key="1">
    <citation type="submission" date="2016-11" db="EMBL/GenBank/DDBJ databases">
        <authorList>
            <person name="Varghese N."/>
            <person name="Submissions S."/>
        </authorList>
    </citation>
    <scope>NUCLEOTIDE SEQUENCE [LARGE SCALE GENOMIC DNA]</scope>
    <source>
        <strain evidence="5">DSM 16057</strain>
    </source>
</reference>
<dbReference type="InterPro" id="IPR000086">
    <property type="entry name" value="NUDIX_hydrolase_dom"/>
</dbReference>
<dbReference type="GO" id="GO:0019693">
    <property type="term" value="P:ribose phosphate metabolic process"/>
    <property type="evidence" value="ECO:0007669"/>
    <property type="project" value="TreeGrafter"/>
</dbReference>
<dbReference type="PROSITE" id="PS00893">
    <property type="entry name" value="NUDIX_BOX"/>
    <property type="match status" value="1"/>
</dbReference>
<keyword evidence="5" id="KW-1185">Reference proteome</keyword>
<gene>
    <name evidence="4" type="ORF">SAMN02745219_03176</name>
</gene>
<evidence type="ECO:0000256" key="2">
    <source>
        <dbReference type="ARBA" id="ARBA00022801"/>
    </source>
</evidence>
<dbReference type="GO" id="GO:0016787">
    <property type="term" value="F:hydrolase activity"/>
    <property type="evidence" value="ECO:0007669"/>
    <property type="project" value="UniProtKB-KW"/>
</dbReference>
<evidence type="ECO:0000256" key="1">
    <source>
        <dbReference type="ARBA" id="ARBA00001946"/>
    </source>
</evidence>
<evidence type="ECO:0000313" key="5">
    <source>
        <dbReference type="Proteomes" id="UP000184529"/>
    </source>
</evidence>
<dbReference type="OrthoDB" id="9806150at2"/>
<dbReference type="RefSeq" id="WP_072871070.1">
    <property type="nucleotide sequence ID" value="NZ_FQZM01000052.1"/>
</dbReference>
<dbReference type="Gene3D" id="3.90.79.10">
    <property type="entry name" value="Nucleoside Triphosphate Pyrophosphohydrolase"/>
    <property type="match status" value="1"/>
</dbReference>
<dbReference type="STRING" id="1121432.SAMN02745219_03176"/>
<dbReference type="PANTHER" id="PTHR11839">
    <property type="entry name" value="UDP/ADP-SUGAR PYROPHOSPHATASE"/>
    <property type="match status" value="1"/>
</dbReference>
<dbReference type="SUPFAM" id="SSF55811">
    <property type="entry name" value="Nudix"/>
    <property type="match status" value="1"/>
</dbReference>
<dbReference type="Proteomes" id="UP000184529">
    <property type="component" value="Unassembled WGS sequence"/>
</dbReference>
<dbReference type="InterPro" id="IPR020084">
    <property type="entry name" value="NUDIX_hydrolase_CS"/>
</dbReference>
<accession>A0A1M6LKS8</accession>
<comment type="cofactor">
    <cofactor evidence="1">
        <name>Mg(2+)</name>
        <dbReference type="ChEBI" id="CHEBI:18420"/>
    </cofactor>
</comment>
<evidence type="ECO:0000259" key="3">
    <source>
        <dbReference type="PROSITE" id="PS51462"/>
    </source>
</evidence>
<dbReference type="GO" id="GO:0006753">
    <property type="term" value="P:nucleoside phosphate metabolic process"/>
    <property type="evidence" value="ECO:0007669"/>
    <property type="project" value="TreeGrafter"/>
</dbReference>
<name>A0A1M6LKS8_9FIRM</name>
<keyword evidence="2" id="KW-0378">Hydrolase</keyword>
<dbReference type="Pfam" id="PF00293">
    <property type="entry name" value="NUDIX"/>
    <property type="match status" value="1"/>
</dbReference>
<sequence>MSALIEEKKLDSRVVYRGKILNLRVDTVLLPNGRTGTREVVEYAGAVAIVALNEKKEVFLVRQYRYPVGKELLEIPAGKMENGEEPLQCAQRELAEETGLRAERWQPLCSFYSTPGFTSEKMHLFLARDLNQEGQNLDEDEFVQVVKVPLDEALAMLWRGEICDAKSAVGLLATHYLLAREKV</sequence>
<protein>
    <submittedName>
        <fullName evidence="4">ADP-ribose pyrophosphatase</fullName>
    </submittedName>
</protein>
<dbReference type="PANTHER" id="PTHR11839:SF18">
    <property type="entry name" value="NUDIX HYDROLASE DOMAIN-CONTAINING PROTEIN"/>
    <property type="match status" value="1"/>
</dbReference>
<dbReference type="EMBL" id="FQZM01000052">
    <property type="protein sequence ID" value="SHJ71780.1"/>
    <property type="molecule type" value="Genomic_DNA"/>
</dbReference>